<feature type="compositionally biased region" description="Polar residues" evidence="3">
    <location>
        <begin position="268"/>
        <end position="284"/>
    </location>
</feature>
<reference evidence="5" key="1">
    <citation type="submission" date="2018-01" db="EMBL/GenBank/DDBJ databases">
        <authorList>
            <person name="Mao J.F."/>
        </authorList>
    </citation>
    <scope>NUCLEOTIDE SEQUENCE</scope>
    <source>
        <strain evidence="5">Huo1</strain>
        <tissue evidence="5">Leaf</tissue>
    </source>
</reference>
<dbReference type="Proteomes" id="UP000298416">
    <property type="component" value="Unassembled WGS sequence"/>
</dbReference>
<gene>
    <name evidence="5" type="ORF">SASPL_110882</name>
</gene>
<evidence type="ECO:0000313" key="6">
    <source>
        <dbReference type="Proteomes" id="UP000298416"/>
    </source>
</evidence>
<reference evidence="5" key="2">
    <citation type="submission" date="2020-08" db="EMBL/GenBank/DDBJ databases">
        <title>Plant Genome Project.</title>
        <authorList>
            <person name="Zhang R.-G."/>
        </authorList>
    </citation>
    <scope>NUCLEOTIDE SEQUENCE</scope>
    <source>
        <strain evidence="5">Huo1</strain>
        <tissue evidence="5">Leaf</tissue>
    </source>
</reference>
<dbReference type="Gene3D" id="3.30.70.330">
    <property type="match status" value="2"/>
</dbReference>
<sequence length="545" mass="56911">MGKSSKKVTKTEAAAVVATPIKSLKKGKREAEELIEKKVVSAKKQKVEEKKIESKNDKKVLKKKVESSSEDDSSSESEELPKVKALPAKNGVAHSDSDSEESSGVEEAPKKAPAAPAKNGKAAPKKKEESSDDESSEDESSSDDEDVPATKKATPAAAAKKKDESSSEEESSSDEDDALAKKAAPAKKAAALATKKKDDSSSEDESSSDEDVALAKKAPATTPAAPKKDESSDESESEESDEESSEDEDEKPAKTPKKTGGDVKMTEADNTPKTPSTPNVLSGGSKTLFVGNLAFSIEQADVENFFKSAGEVVDVRFAMGQDNSFRGFGHVEFATAEAAAKAMELNGQELLGREVRLDMAKERGAATPFSGGRDSQSFQRGGAAQGQTVFIRGFNKFDGEDQIRSALEEHFGGCGEITRVSIPKDQEGGVKGSVVIAYVDFTEGAAVNKALELSGSQLGDITLYVDEAKPRDNNASGGGRGGGRGFGRSGGRDSGGRFGGGGRRGGGRGGRDSGGRFSGGGRSGGRGYGNKPSFASSGKKTTFDD</sequence>
<keyword evidence="1 2" id="KW-0694">RNA-binding</keyword>
<dbReference type="InterPro" id="IPR000504">
    <property type="entry name" value="RRM_dom"/>
</dbReference>
<feature type="compositionally biased region" description="Basic and acidic residues" evidence="3">
    <location>
        <begin position="41"/>
        <end position="67"/>
    </location>
</feature>
<feature type="compositionally biased region" description="Polar residues" evidence="3">
    <location>
        <begin position="533"/>
        <end position="545"/>
    </location>
</feature>
<feature type="domain" description="RRM" evidence="4">
    <location>
        <begin position="286"/>
        <end position="362"/>
    </location>
</feature>
<evidence type="ECO:0000313" key="5">
    <source>
        <dbReference type="EMBL" id="KAG6426655.1"/>
    </source>
</evidence>
<organism evidence="5">
    <name type="scientific">Salvia splendens</name>
    <name type="common">Scarlet sage</name>
    <dbReference type="NCBI Taxonomy" id="180675"/>
    <lineage>
        <taxon>Eukaryota</taxon>
        <taxon>Viridiplantae</taxon>
        <taxon>Streptophyta</taxon>
        <taxon>Embryophyta</taxon>
        <taxon>Tracheophyta</taxon>
        <taxon>Spermatophyta</taxon>
        <taxon>Magnoliopsida</taxon>
        <taxon>eudicotyledons</taxon>
        <taxon>Gunneridae</taxon>
        <taxon>Pentapetalae</taxon>
        <taxon>asterids</taxon>
        <taxon>lamiids</taxon>
        <taxon>Lamiales</taxon>
        <taxon>Lamiaceae</taxon>
        <taxon>Nepetoideae</taxon>
        <taxon>Mentheae</taxon>
        <taxon>Salviinae</taxon>
        <taxon>Salvia</taxon>
        <taxon>Salvia subgen. Calosphace</taxon>
        <taxon>core Calosphace</taxon>
    </lineage>
</organism>
<dbReference type="Pfam" id="PF00076">
    <property type="entry name" value="RRM_1"/>
    <property type="match status" value="2"/>
</dbReference>
<feature type="compositionally biased region" description="Acidic residues" evidence="3">
    <location>
        <begin position="166"/>
        <end position="177"/>
    </location>
</feature>
<feature type="compositionally biased region" description="Gly residues" evidence="3">
    <location>
        <begin position="476"/>
        <end position="489"/>
    </location>
</feature>
<feature type="region of interest" description="Disordered" evidence="3">
    <location>
        <begin position="469"/>
        <end position="545"/>
    </location>
</feature>
<feature type="domain" description="RRM" evidence="4">
    <location>
        <begin position="387"/>
        <end position="470"/>
    </location>
</feature>
<feature type="compositionally biased region" description="Low complexity" evidence="3">
    <location>
        <begin position="215"/>
        <end position="225"/>
    </location>
</feature>
<dbReference type="SMART" id="SM00360">
    <property type="entry name" value="RRM"/>
    <property type="match status" value="2"/>
</dbReference>
<dbReference type="InterPro" id="IPR012677">
    <property type="entry name" value="Nucleotide-bd_a/b_plait_sf"/>
</dbReference>
<feature type="compositionally biased region" description="Gly residues" evidence="3">
    <location>
        <begin position="516"/>
        <end position="528"/>
    </location>
</feature>
<proteinExistence type="predicted"/>
<dbReference type="InterPro" id="IPR035979">
    <property type="entry name" value="RBD_domain_sf"/>
</dbReference>
<feature type="region of interest" description="Disordered" evidence="3">
    <location>
        <begin position="41"/>
        <end position="284"/>
    </location>
</feature>
<evidence type="ECO:0000256" key="2">
    <source>
        <dbReference type="PROSITE-ProRule" id="PRU00176"/>
    </source>
</evidence>
<dbReference type="PROSITE" id="PS50102">
    <property type="entry name" value="RRM"/>
    <property type="match status" value="2"/>
</dbReference>
<feature type="compositionally biased region" description="Acidic residues" evidence="3">
    <location>
        <begin position="201"/>
        <end position="212"/>
    </location>
</feature>
<dbReference type="AlphaFoldDB" id="A0A8X8Y708"/>
<feature type="compositionally biased region" description="Low complexity" evidence="3">
    <location>
        <begin position="111"/>
        <end position="122"/>
    </location>
</feature>
<dbReference type="PANTHER" id="PTHR23236:SF11">
    <property type="entry name" value="EUKARYOTIC TRANSLATION INITIATION FACTOR 4H"/>
    <property type="match status" value="1"/>
</dbReference>
<dbReference type="SUPFAM" id="SSF54928">
    <property type="entry name" value="RNA-binding domain, RBD"/>
    <property type="match status" value="2"/>
</dbReference>
<feature type="compositionally biased region" description="Gly residues" evidence="3">
    <location>
        <begin position="496"/>
        <end position="508"/>
    </location>
</feature>
<evidence type="ECO:0000259" key="4">
    <source>
        <dbReference type="PROSITE" id="PS50102"/>
    </source>
</evidence>
<accession>A0A8X8Y708</accession>
<evidence type="ECO:0000256" key="1">
    <source>
        <dbReference type="ARBA" id="ARBA00022884"/>
    </source>
</evidence>
<dbReference type="PANTHER" id="PTHR23236">
    <property type="entry name" value="EUKARYOTIC TRANSLATION INITIATION FACTOR 4B/4H"/>
    <property type="match status" value="1"/>
</dbReference>
<keyword evidence="6" id="KW-1185">Reference proteome</keyword>
<feature type="compositionally biased region" description="Acidic residues" evidence="3">
    <location>
        <begin position="130"/>
        <end position="147"/>
    </location>
</feature>
<name>A0A8X8Y708_SALSN</name>
<comment type="caution">
    <text evidence="5">The sequence shown here is derived from an EMBL/GenBank/DDBJ whole genome shotgun (WGS) entry which is preliminary data.</text>
</comment>
<feature type="compositionally biased region" description="Acidic residues" evidence="3">
    <location>
        <begin position="68"/>
        <end position="78"/>
    </location>
</feature>
<feature type="compositionally biased region" description="Acidic residues" evidence="3">
    <location>
        <begin position="231"/>
        <end position="250"/>
    </location>
</feature>
<evidence type="ECO:0000256" key="3">
    <source>
        <dbReference type="SAM" id="MobiDB-lite"/>
    </source>
</evidence>
<dbReference type="GO" id="GO:0005730">
    <property type="term" value="C:nucleolus"/>
    <property type="evidence" value="ECO:0007669"/>
    <property type="project" value="TreeGrafter"/>
</dbReference>
<protein>
    <recommendedName>
        <fullName evidence="4">RRM domain-containing protein</fullName>
    </recommendedName>
</protein>
<feature type="compositionally biased region" description="Low complexity" evidence="3">
    <location>
        <begin position="181"/>
        <end position="193"/>
    </location>
</feature>
<dbReference type="EMBL" id="PNBA02000004">
    <property type="protein sequence ID" value="KAG6426655.1"/>
    <property type="molecule type" value="Genomic_DNA"/>
</dbReference>
<dbReference type="GO" id="GO:0003723">
    <property type="term" value="F:RNA binding"/>
    <property type="evidence" value="ECO:0007669"/>
    <property type="project" value="UniProtKB-UniRule"/>
</dbReference>